<dbReference type="SUPFAM" id="SSF55729">
    <property type="entry name" value="Acyl-CoA N-acyltransferases (Nat)"/>
    <property type="match status" value="1"/>
</dbReference>
<dbReference type="Proteomes" id="UP000264605">
    <property type="component" value="Chromosome"/>
</dbReference>
<dbReference type="PANTHER" id="PTHR47017">
    <property type="entry name" value="ACYL-COA"/>
    <property type="match status" value="1"/>
</dbReference>
<dbReference type="InterPro" id="IPR007434">
    <property type="entry name" value="FemAB-like"/>
</dbReference>
<dbReference type="InterPro" id="IPR016181">
    <property type="entry name" value="Acyl_CoA_acyltransferase"/>
</dbReference>
<evidence type="ECO:0000313" key="1">
    <source>
        <dbReference type="EMBL" id="AXV63861.1"/>
    </source>
</evidence>
<evidence type="ECO:0000313" key="2">
    <source>
        <dbReference type="Proteomes" id="UP000264605"/>
    </source>
</evidence>
<protein>
    <submittedName>
        <fullName evidence="1">N-acetyltransferase</fullName>
    </submittedName>
</protein>
<dbReference type="EMBL" id="CP032090">
    <property type="protein sequence ID" value="AXV63861.1"/>
    <property type="molecule type" value="Genomic_DNA"/>
</dbReference>
<dbReference type="GeneID" id="99503916"/>
<gene>
    <name evidence="1" type="ORF">D0907_00495</name>
</gene>
<dbReference type="PANTHER" id="PTHR47017:SF1">
    <property type="entry name" value="ACYL-COA"/>
    <property type="match status" value="1"/>
</dbReference>
<dbReference type="Pfam" id="PF04339">
    <property type="entry name" value="FemAB_like"/>
    <property type="match status" value="1"/>
</dbReference>
<proteinExistence type="predicted"/>
<organism evidence="1 2">
    <name type="scientific">Pseudoalteromonas lipolytica</name>
    <dbReference type="NCBI Taxonomy" id="570156"/>
    <lineage>
        <taxon>Bacteria</taxon>
        <taxon>Pseudomonadati</taxon>
        <taxon>Pseudomonadota</taxon>
        <taxon>Gammaproteobacteria</taxon>
        <taxon>Alteromonadales</taxon>
        <taxon>Pseudoalteromonadaceae</taxon>
        <taxon>Pseudoalteromonas</taxon>
    </lineage>
</organism>
<dbReference type="RefSeq" id="WP_118843874.1">
    <property type="nucleotide sequence ID" value="NZ_CP032090.1"/>
</dbReference>
<reference evidence="1 2" key="1">
    <citation type="submission" date="2018-08" db="EMBL/GenBank/DDBJ databases">
        <title>Draft genome sequence of Pseudoalteromonas donghaensis HJ51.</title>
        <authorList>
            <person name="Oh J."/>
            <person name="Roh D."/>
        </authorList>
    </citation>
    <scope>NUCLEOTIDE SEQUENCE [LARGE SCALE GENOMIC DNA]</scope>
    <source>
        <strain evidence="1 2">HJ51</strain>
    </source>
</reference>
<dbReference type="Gene3D" id="3.40.630.30">
    <property type="match status" value="1"/>
</dbReference>
<name>A0AAD0WBC7_9GAMM</name>
<sequence length="379" mass="44608">MSQFSHRWFNQITDIDTTIWQRFFHDTPFTDHAFLAALEHTGCVSKNTGWQPMHLAIYQQKHIVALLPGYIKYHSYGEYVFDWAWAEAYQQHGLDYYPKWLSAVPFTPIEGQRLSINHPNPDSVYNYLTQVLTNTAHDRQWSGWHINFCHQQQAESLKSDAVMLRQGVQFQWFNQAYSHFDDFLDSLTARKRKSIKKERAKITQQHITIEWREGNTISAQDMQLFSHFYSQTYIKRSGHTGYLNNAFFQRLRDTMPTQLVLMLAKQADEVIAATLSFKDKQCLYGRYWGANDEIDSLHFELCYYQGIEYCIANKLKQFHSGAQGEHKISRGFQPVYTYSVHHIQQPDFAAAINDFIARERQHMALYKAQCDTLLPFKQQ</sequence>
<dbReference type="AlphaFoldDB" id="A0AAD0WBC7"/>
<accession>A0AAD0WBC7</accession>
<dbReference type="KEGG" id="pdj:D0907_00495"/>